<dbReference type="RefSeq" id="WP_190930340.1">
    <property type="nucleotide sequence ID" value="NZ_JACXJA010000032.1"/>
</dbReference>
<proteinExistence type="predicted"/>
<dbReference type="InterPro" id="IPR012334">
    <property type="entry name" value="Pectin_lyas_fold"/>
</dbReference>
<protein>
    <submittedName>
        <fullName evidence="3">Right-handed parallel beta-helix repeat-containing protein</fullName>
    </submittedName>
</protein>
<dbReference type="Proteomes" id="UP000639396">
    <property type="component" value="Unassembled WGS sequence"/>
</dbReference>
<dbReference type="InterPro" id="IPR011050">
    <property type="entry name" value="Pectin_lyase_fold/virulence"/>
</dbReference>
<feature type="chain" id="PRO_5038548370" evidence="1">
    <location>
        <begin position="28"/>
        <end position="671"/>
    </location>
</feature>
<accession>A0A927CDK0</accession>
<dbReference type="SMART" id="SM00710">
    <property type="entry name" value="PbH1"/>
    <property type="match status" value="9"/>
</dbReference>
<gene>
    <name evidence="3" type="ORF">IDH45_22280</name>
</gene>
<evidence type="ECO:0000256" key="1">
    <source>
        <dbReference type="SAM" id="SignalP"/>
    </source>
</evidence>
<sequence>MKDNRNRMSRRKMLAAMGMAGASLSLLGTIANGERSSVTSAVYGQDGPSACCGLRMISSIDQLRAVTSSVSGETVWVAGYYEDTPGTGGGAFRSDPSDTVSLDNGGTVIVSSDGTRWKRNNTEPLTPEMFGARNGELCQSACQAALMAASVSASRSLRFSDGFVYRVTSLYVPLGVRKVYGSGEIRAESVVDQLLYTKGPVFGGTAGFRCDFFDLNINCAGKARQGLLLNGVSDSSISACTIYGLAVSGGNGIRVATDCSRIDIQDNTIRMSRDIPVGTYVTLNGILITAEIASDYGGIDAGGLPVYATVTTTDIRCCGNRIYDGTHGIHVRGLLRGEISGNTVIGSSHRNINLSPACRQINIYGNQLHDARSSGVNIAWGCERIVVEGNVISSYVSSAENTDDAAIQAYKDGTGITIANNNISGDWKYGVFLSQVKHFTITGNTFIDGGSLANIGIETDFAVAPPPLAIYSKSRSAVAAASGTYAGSITGNVHGGTAAAISIAAFGDKTLKEITISGETVRGTARSHVLYVYADSAALIPRSIDISGIGGSVPSGSGYYSNIGRSAFGRVADAAGLEDGTGEVVIMGPTPSVLRGPNLAIGEAVAITDFLDGGSGQRISVRLYVGASLVNNDSKIRLKGGVNVTGDSTAGRKIITLVRRADIWFEESRNF</sequence>
<evidence type="ECO:0000313" key="4">
    <source>
        <dbReference type="Proteomes" id="UP000639396"/>
    </source>
</evidence>
<evidence type="ECO:0000313" key="3">
    <source>
        <dbReference type="EMBL" id="MBD2864713.1"/>
    </source>
</evidence>
<organism evidence="3 4">
    <name type="scientific">Paenibacillus oceani</name>
    <dbReference type="NCBI Taxonomy" id="2772510"/>
    <lineage>
        <taxon>Bacteria</taxon>
        <taxon>Bacillati</taxon>
        <taxon>Bacillota</taxon>
        <taxon>Bacilli</taxon>
        <taxon>Bacillales</taxon>
        <taxon>Paenibacillaceae</taxon>
        <taxon>Paenibacillus</taxon>
    </lineage>
</organism>
<feature type="domain" description="Right handed beta helix" evidence="2">
    <location>
        <begin position="226"/>
        <end position="423"/>
    </location>
</feature>
<reference evidence="3" key="1">
    <citation type="submission" date="2020-09" db="EMBL/GenBank/DDBJ databases">
        <title>A novel bacterium of genus Paenibacillus, isolated from South China Sea.</title>
        <authorList>
            <person name="Huang H."/>
            <person name="Mo K."/>
            <person name="Hu Y."/>
        </authorList>
    </citation>
    <scope>NUCLEOTIDE SEQUENCE</scope>
    <source>
        <strain evidence="3">IB182363</strain>
    </source>
</reference>
<dbReference type="Pfam" id="PF13229">
    <property type="entry name" value="Beta_helix"/>
    <property type="match status" value="1"/>
</dbReference>
<dbReference type="EMBL" id="JACXJA010000032">
    <property type="protein sequence ID" value="MBD2864713.1"/>
    <property type="molecule type" value="Genomic_DNA"/>
</dbReference>
<dbReference type="Gene3D" id="2.160.20.10">
    <property type="entry name" value="Single-stranded right-handed beta-helix, Pectin lyase-like"/>
    <property type="match status" value="1"/>
</dbReference>
<dbReference type="PROSITE" id="PS51318">
    <property type="entry name" value="TAT"/>
    <property type="match status" value="1"/>
</dbReference>
<dbReference type="SUPFAM" id="SSF51126">
    <property type="entry name" value="Pectin lyase-like"/>
    <property type="match status" value="2"/>
</dbReference>
<dbReference type="InterPro" id="IPR006626">
    <property type="entry name" value="PbH1"/>
</dbReference>
<evidence type="ECO:0000259" key="2">
    <source>
        <dbReference type="Pfam" id="PF13229"/>
    </source>
</evidence>
<dbReference type="InterPro" id="IPR006311">
    <property type="entry name" value="TAT_signal"/>
</dbReference>
<dbReference type="InterPro" id="IPR039448">
    <property type="entry name" value="Beta_helix"/>
</dbReference>
<keyword evidence="4" id="KW-1185">Reference proteome</keyword>
<name>A0A927CDK0_9BACL</name>
<comment type="caution">
    <text evidence="3">The sequence shown here is derived from an EMBL/GenBank/DDBJ whole genome shotgun (WGS) entry which is preliminary data.</text>
</comment>
<keyword evidence="1" id="KW-0732">Signal</keyword>
<dbReference type="AlphaFoldDB" id="A0A927CDK0"/>
<feature type="signal peptide" evidence="1">
    <location>
        <begin position="1"/>
        <end position="27"/>
    </location>
</feature>